<name>A0A2T0SH56_9PSEU</name>
<dbReference type="GO" id="GO:0004519">
    <property type="term" value="F:endonuclease activity"/>
    <property type="evidence" value="ECO:0007669"/>
    <property type="project" value="UniProtKB-KW"/>
</dbReference>
<dbReference type="Pfam" id="PF13358">
    <property type="entry name" value="DDE_3"/>
    <property type="match status" value="1"/>
</dbReference>
<feature type="domain" description="Tc1-like transposase DDE" evidence="1">
    <location>
        <begin position="2"/>
        <end position="74"/>
    </location>
</feature>
<dbReference type="AlphaFoldDB" id="A0A2T0SH56"/>
<feature type="non-terminal residue" evidence="2">
    <location>
        <position position="1"/>
    </location>
</feature>
<reference evidence="2 3" key="1">
    <citation type="submission" date="2018-03" db="EMBL/GenBank/DDBJ databases">
        <title>Genomic Encyclopedia of Archaeal and Bacterial Type Strains, Phase II (KMG-II): from individual species to whole genera.</title>
        <authorList>
            <person name="Goeker M."/>
        </authorList>
    </citation>
    <scope>NUCLEOTIDE SEQUENCE [LARGE SCALE GENOMIC DNA]</scope>
    <source>
        <strain evidence="2 3">DSM 44720</strain>
    </source>
</reference>
<proteinExistence type="predicted"/>
<keyword evidence="2" id="KW-0255">Endonuclease</keyword>
<evidence type="ECO:0000313" key="3">
    <source>
        <dbReference type="Proteomes" id="UP000239494"/>
    </source>
</evidence>
<organism evidence="2 3">
    <name type="scientific">Umezawaea tangerina</name>
    <dbReference type="NCBI Taxonomy" id="84725"/>
    <lineage>
        <taxon>Bacteria</taxon>
        <taxon>Bacillati</taxon>
        <taxon>Actinomycetota</taxon>
        <taxon>Actinomycetes</taxon>
        <taxon>Pseudonocardiales</taxon>
        <taxon>Pseudonocardiaceae</taxon>
        <taxon>Umezawaea</taxon>
    </lineage>
</organism>
<dbReference type="GO" id="GO:0003676">
    <property type="term" value="F:nucleic acid binding"/>
    <property type="evidence" value="ECO:0007669"/>
    <property type="project" value="InterPro"/>
</dbReference>
<dbReference type="Gene3D" id="3.30.420.10">
    <property type="entry name" value="Ribonuclease H-like superfamily/Ribonuclease H"/>
    <property type="match status" value="1"/>
</dbReference>
<dbReference type="InterPro" id="IPR038717">
    <property type="entry name" value="Tc1-like_DDE_dom"/>
</dbReference>
<accession>A0A2T0SH56</accession>
<keyword evidence="2" id="KW-0378">Hydrolase</keyword>
<evidence type="ECO:0000313" key="2">
    <source>
        <dbReference type="EMBL" id="PRY32749.1"/>
    </source>
</evidence>
<keyword evidence="3" id="KW-1185">Reference proteome</keyword>
<comment type="caution">
    <text evidence="2">The sequence shown here is derived from an EMBL/GenBank/DDBJ whole genome shotgun (WGS) entry which is preliminary data.</text>
</comment>
<dbReference type="InterPro" id="IPR036397">
    <property type="entry name" value="RNaseH_sf"/>
</dbReference>
<sequence>TRFLEFCRYLRTLYPPTVRLAIVCDNYAPHLSTRRCRRVADWAEANNVEIAYTPTNSSWLNRIEAQFTALRYFTLDGTDHLDHKQQGSMIRRYIIWRNKHAQDRRLREVVNMANVA</sequence>
<keyword evidence="2" id="KW-0540">Nuclease</keyword>
<dbReference type="Proteomes" id="UP000239494">
    <property type="component" value="Unassembled WGS sequence"/>
</dbReference>
<protein>
    <submittedName>
        <fullName evidence="2">DDE superfamily endonuclease</fullName>
    </submittedName>
</protein>
<gene>
    <name evidence="2" type="ORF">CLV43_120168</name>
</gene>
<dbReference type="EMBL" id="PVTF01000020">
    <property type="protein sequence ID" value="PRY32749.1"/>
    <property type="molecule type" value="Genomic_DNA"/>
</dbReference>
<evidence type="ECO:0000259" key="1">
    <source>
        <dbReference type="Pfam" id="PF13358"/>
    </source>
</evidence>
<dbReference type="RefSeq" id="WP_211304835.1">
    <property type="nucleotide sequence ID" value="NZ_PVTF01000020.1"/>
</dbReference>